<dbReference type="EMBL" id="KQ090058">
    <property type="protein sequence ID" value="KMT15882.1"/>
    <property type="molecule type" value="Genomic_DNA"/>
</dbReference>
<dbReference type="PANTHER" id="PTHR33527">
    <property type="entry name" value="OS07G0274300 PROTEIN"/>
    <property type="match status" value="1"/>
</dbReference>
<protein>
    <submittedName>
        <fullName evidence="1">Uncharacterized protein</fullName>
    </submittedName>
</protein>
<dbReference type="PANTHER" id="PTHR33527:SF28">
    <property type="entry name" value="GB|AAD43168.1"/>
    <property type="match status" value="1"/>
</dbReference>
<organism evidence="1 2">
    <name type="scientific">Beta vulgaris subsp. vulgaris</name>
    <name type="common">Beet</name>
    <dbReference type="NCBI Taxonomy" id="3555"/>
    <lineage>
        <taxon>Eukaryota</taxon>
        <taxon>Viridiplantae</taxon>
        <taxon>Streptophyta</taxon>
        <taxon>Embryophyta</taxon>
        <taxon>Tracheophyta</taxon>
        <taxon>Spermatophyta</taxon>
        <taxon>Magnoliopsida</taxon>
        <taxon>eudicotyledons</taxon>
        <taxon>Gunneridae</taxon>
        <taxon>Pentapetalae</taxon>
        <taxon>Caryophyllales</taxon>
        <taxon>Chenopodiaceae</taxon>
        <taxon>Betoideae</taxon>
        <taxon>Beta</taxon>
    </lineage>
</organism>
<keyword evidence="2" id="KW-1185">Reference proteome</keyword>
<proteinExistence type="predicted"/>
<name>A0A0J8CQM2_BETVV</name>
<accession>A0A0J8CQM2</accession>
<dbReference type="Proteomes" id="UP000035740">
    <property type="component" value="Chromosome 3"/>
</dbReference>
<evidence type="ECO:0000313" key="2">
    <source>
        <dbReference type="Proteomes" id="UP000035740"/>
    </source>
</evidence>
<dbReference type="Gramene" id="KMT15882">
    <property type="protein sequence ID" value="KMT15882"/>
    <property type="gene ID" value="BVRB_3g055700"/>
</dbReference>
<sequence>MAASSSSSEITQEEFFAFHNIDRQLFSRLVLNLRREPSVAMQAAALWLWLERLNMAQYVVTILTYPDTVFEALIEETLLCLRAAESHEWFYTTDDVPMVQSIVGKHRDGVNLRFFHENRIIVLLGVGTIIQQICIRAFQDFIQFLMMCKPHLHEYPLESYASSVTHGRPNVGVIGDHGRGRGRGDHNLGDDLGGFVNYPSSLRVGDFSVPLKGHFDVSNHCSLQGSGGFSATNNGPMPPIKGVSNNSNYISETQTQGLQGDIIDQFIAQLRVSENSRISMVEEMQNIPSSERTIFLTFSKGYPISETELHEFFNRYFFSYSITYFES</sequence>
<reference evidence="1 2" key="1">
    <citation type="journal article" date="2014" name="Nature">
        <title>The genome of the recently domesticated crop plant sugar beet (Beta vulgaris).</title>
        <authorList>
            <person name="Dohm J.C."/>
            <person name="Minoche A.E."/>
            <person name="Holtgrawe D."/>
            <person name="Capella-Gutierrez S."/>
            <person name="Zakrzewski F."/>
            <person name="Tafer H."/>
            <person name="Rupp O."/>
            <person name="Sorensen T.R."/>
            <person name="Stracke R."/>
            <person name="Reinhardt R."/>
            <person name="Goesmann A."/>
            <person name="Kraft T."/>
            <person name="Schulz B."/>
            <person name="Stadler P.F."/>
            <person name="Schmidt T."/>
            <person name="Gabaldon T."/>
            <person name="Lehrach H."/>
            <person name="Weisshaar B."/>
            <person name="Himmelbauer H."/>
        </authorList>
    </citation>
    <scope>NUCLEOTIDE SEQUENCE [LARGE SCALE GENOMIC DNA]</scope>
    <source>
        <tissue evidence="1">Taproot</tissue>
    </source>
</reference>
<dbReference type="eggNOG" id="ENOG502SPGG">
    <property type="taxonomic scope" value="Eukaryota"/>
</dbReference>
<dbReference type="OrthoDB" id="1882251at2759"/>
<evidence type="ECO:0000313" key="1">
    <source>
        <dbReference type="EMBL" id="KMT15882.1"/>
    </source>
</evidence>
<dbReference type="OMA" id="ITQEEFF"/>
<dbReference type="AlphaFoldDB" id="A0A0J8CQM2"/>
<gene>
    <name evidence="1" type="ORF">BVRB_3g055700</name>
</gene>